<name>S8DMY5_FOMSC</name>
<keyword evidence="6" id="KW-0539">Nucleus</keyword>
<keyword evidence="2" id="KW-0597">Phosphoprotein</keyword>
<evidence type="ECO:0000313" key="9">
    <source>
        <dbReference type="Proteomes" id="UP000015241"/>
    </source>
</evidence>
<dbReference type="InParanoid" id="S8DMY5"/>
<dbReference type="InterPro" id="IPR041885">
    <property type="entry name" value="MAN1_winged_helix_dom"/>
</dbReference>
<comment type="subcellular location">
    <subcellularLocation>
        <location evidence="1">Nucleus inner membrane</location>
    </subcellularLocation>
</comment>
<dbReference type="Proteomes" id="UP000015241">
    <property type="component" value="Unassembled WGS sequence"/>
</dbReference>
<dbReference type="GO" id="GO:0034399">
    <property type="term" value="C:nuclear periphery"/>
    <property type="evidence" value="ECO:0007669"/>
    <property type="project" value="TreeGrafter"/>
</dbReference>
<feature type="domain" description="Man1/Src1-like C-terminal" evidence="7">
    <location>
        <begin position="16"/>
        <end position="167"/>
    </location>
</feature>
<keyword evidence="3" id="KW-0812">Transmembrane</keyword>
<dbReference type="PANTHER" id="PTHR47808:SF2">
    <property type="entry name" value="LEM DOMAIN-CONTAINING PROTEIN 2"/>
    <property type="match status" value="1"/>
</dbReference>
<dbReference type="Pfam" id="PF09402">
    <property type="entry name" value="MSC"/>
    <property type="match status" value="1"/>
</dbReference>
<dbReference type="PANTHER" id="PTHR47808">
    <property type="entry name" value="INNER NUCLEAR MEMBRANE PROTEIN HEH2-RELATED"/>
    <property type="match status" value="1"/>
</dbReference>
<evidence type="ECO:0000256" key="5">
    <source>
        <dbReference type="ARBA" id="ARBA00023136"/>
    </source>
</evidence>
<proteinExistence type="predicted"/>
<dbReference type="InterPro" id="IPR044780">
    <property type="entry name" value="Heh2/Src1"/>
</dbReference>
<dbReference type="GO" id="GO:0005637">
    <property type="term" value="C:nuclear inner membrane"/>
    <property type="evidence" value="ECO:0007669"/>
    <property type="project" value="UniProtKB-SubCell"/>
</dbReference>
<accession>S8DMY5</accession>
<sequence length="168" mass="19348">MDDLIWDEQLPVHLLRERDPSGKLFIAHIQPKFSWACILKLYTLGIWSHYKHDAAGSLLAFLGLAWVWYRRRSAAADTECTAQMMRTVLAKLREQARDHARDPTTGSPYLLPARLRDELLQHELALGERRRIWSMVERVVGANANVRTSLEETVEGEEALVWTWLGSL</sequence>
<evidence type="ECO:0000256" key="1">
    <source>
        <dbReference type="ARBA" id="ARBA00004540"/>
    </source>
</evidence>
<dbReference type="GO" id="GO:0003682">
    <property type="term" value="F:chromatin binding"/>
    <property type="evidence" value="ECO:0007669"/>
    <property type="project" value="InterPro"/>
</dbReference>
<gene>
    <name evidence="8" type="ORF">FOMPIDRAFT_1056652</name>
</gene>
<dbReference type="EMBL" id="KE504395">
    <property type="protein sequence ID" value="EPS92678.1"/>
    <property type="molecule type" value="Genomic_DNA"/>
</dbReference>
<evidence type="ECO:0000256" key="6">
    <source>
        <dbReference type="ARBA" id="ARBA00023242"/>
    </source>
</evidence>
<dbReference type="OrthoDB" id="5376590at2759"/>
<organism evidence="8 9">
    <name type="scientific">Fomitopsis schrenkii</name>
    <name type="common">Brown rot fungus</name>
    <dbReference type="NCBI Taxonomy" id="2126942"/>
    <lineage>
        <taxon>Eukaryota</taxon>
        <taxon>Fungi</taxon>
        <taxon>Dikarya</taxon>
        <taxon>Basidiomycota</taxon>
        <taxon>Agaricomycotina</taxon>
        <taxon>Agaricomycetes</taxon>
        <taxon>Polyporales</taxon>
        <taxon>Fomitopsis</taxon>
    </lineage>
</organism>
<keyword evidence="5" id="KW-0472">Membrane</keyword>
<dbReference type="GO" id="GO:0071763">
    <property type="term" value="P:nuclear membrane organization"/>
    <property type="evidence" value="ECO:0007669"/>
    <property type="project" value="TreeGrafter"/>
</dbReference>
<reference evidence="8 9" key="1">
    <citation type="journal article" date="2012" name="Science">
        <title>The Paleozoic origin of enzymatic lignin decomposition reconstructed from 31 fungal genomes.</title>
        <authorList>
            <person name="Floudas D."/>
            <person name="Binder M."/>
            <person name="Riley R."/>
            <person name="Barry K."/>
            <person name="Blanchette R.A."/>
            <person name="Henrissat B."/>
            <person name="Martinez A.T."/>
            <person name="Otillar R."/>
            <person name="Spatafora J.W."/>
            <person name="Yadav J.S."/>
            <person name="Aerts A."/>
            <person name="Benoit I."/>
            <person name="Boyd A."/>
            <person name="Carlson A."/>
            <person name="Copeland A."/>
            <person name="Coutinho P.M."/>
            <person name="de Vries R.P."/>
            <person name="Ferreira P."/>
            <person name="Findley K."/>
            <person name="Foster B."/>
            <person name="Gaskell J."/>
            <person name="Glotzer D."/>
            <person name="Gorecki P."/>
            <person name="Heitman J."/>
            <person name="Hesse C."/>
            <person name="Hori C."/>
            <person name="Igarashi K."/>
            <person name="Jurgens J.A."/>
            <person name="Kallen N."/>
            <person name="Kersten P."/>
            <person name="Kohler A."/>
            <person name="Kuees U."/>
            <person name="Kumar T.K.A."/>
            <person name="Kuo A."/>
            <person name="LaButti K."/>
            <person name="Larrondo L.F."/>
            <person name="Lindquist E."/>
            <person name="Ling A."/>
            <person name="Lombard V."/>
            <person name="Lucas S."/>
            <person name="Lundell T."/>
            <person name="Martin R."/>
            <person name="McLaughlin D.J."/>
            <person name="Morgenstern I."/>
            <person name="Morin E."/>
            <person name="Murat C."/>
            <person name="Nagy L.G."/>
            <person name="Nolan M."/>
            <person name="Ohm R.A."/>
            <person name="Patyshakuliyeva A."/>
            <person name="Rokas A."/>
            <person name="Ruiz-Duenas F.J."/>
            <person name="Sabat G."/>
            <person name="Salamov A."/>
            <person name="Samejima M."/>
            <person name="Schmutz J."/>
            <person name="Slot J.C."/>
            <person name="St John F."/>
            <person name="Stenlid J."/>
            <person name="Sun H."/>
            <person name="Sun S."/>
            <person name="Syed K."/>
            <person name="Tsang A."/>
            <person name="Wiebenga A."/>
            <person name="Young D."/>
            <person name="Pisabarro A."/>
            <person name="Eastwood D.C."/>
            <person name="Martin F."/>
            <person name="Cullen D."/>
            <person name="Grigoriev I.V."/>
            <person name="Hibbett D.S."/>
        </authorList>
    </citation>
    <scope>NUCLEOTIDE SEQUENCE</scope>
    <source>
        <strain evidence="9">FP-58527</strain>
    </source>
</reference>
<keyword evidence="9" id="KW-1185">Reference proteome</keyword>
<evidence type="ECO:0000259" key="7">
    <source>
        <dbReference type="Pfam" id="PF09402"/>
    </source>
</evidence>
<keyword evidence="4" id="KW-1133">Transmembrane helix</keyword>
<dbReference type="GO" id="GO:0005783">
    <property type="term" value="C:endoplasmic reticulum"/>
    <property type="evidence" value="ECO:0007669"/>
    <property type="project" value="TreeGrafter"/>
</dbReference>
<evidence type="ECO:0000256" key="4">
    <source>
        <dbReference type="ARBA" id="ARBA00022989"/>
    </source>
</evidence>
<dbReference type="STRING" id="743788.S8DMY5"/>
<dbReference type="InterPro" id="IPR018996">
    <property type="entry name" value="Man1/Src1-like_C"/>
</dbReference>
<evidence type="ECO:0000256" key="2">
    <source>
        <dbReference type="ARBA" id="ARBA00022553"/>
    </source>
</evidence>
<dbReference type="Gene3D" id="1.10.10.1180">
    <property type="entry name" value="MAN1, winged-helix domain"/>
    <property type="match status" value="1"/>
</dbReference>
<dbReference type="HOGENOM" id="CLU_1586510_0_0_1"/>
<dbReference type="AlphaFoldDB" id="S8DMY5"/>
<evidence type="ECO:0000256" key="3">
    <source>
        <dbReference type="ARBA" id="ARBA00022692"/>
    </source>
</evidence>
<protein>
    <recommendedName>
        <fullName evidence="7">Man1/Src1-like C-terminal domain-containing protein</fullName>
    </recommendedName>
</protein>
<evidence type="ECO:0000313" key="8">
    <source>
        <dbReference type="EMBL" id="EPS92678.1"/>
    </source>
</evidence>